<feature type="transmembrane region" description="Helical" evidence="7">
    <location>
        <begin position="47"/>
        <end position="68"/>
    </location>
</feature>
<evidence type="ECO:0000313" key="9">
    <source>
        <dbReference type="Proteomes" id="UP000309848"/>
    </source>
</evidence>
<evidence type="ECO:0000256" key="7">
    <source>
        <dbReference type="SAM" id="Phobius"/>
    </source>
</evidence>
<accession>A0A4S1WSI7</accession>
<sequence>MVTTLPAVLSTLLYSAIGIVVFVVGFVILDLLTPGKLWEEIEQKQNVAVAIFAGAVAIGLAIIVAAAIHG</sequence>
<evidence type="ECO:0000256" key="6">
    <source>
        <dbReference type="ARBA" id="ARBA00023136"/>
    </source>
</evidence>
<name>A0A4S1WSI7_9SPHN</name>
<comment type="caution">
    <text evidence="8">The sequence shown here is derived from an EMBL/GenBank/DDBJ whole genome shotgun (WGS) entry which is preliminary data.</text>
</comment>
<keyword evidence="9" id="KW-1185">Reference proteome</keyword>
<dbReference type="EMBL" id="SRXU01000001">
    <property type="protein sequence ID" value="TGX46378.1"/>
    <property type="molecule type" value="Genomic_DNA"/>
</dbReference>
<dbReference type="Pfam" id="PF03994">
    <property type="entry name" value="DUF350"/>
    <property type="match status" value="1"/>
</dbReference>
<comment type="subcellular location">
    <subcellularLocation>
        <location evidence="1">Cell membrane</location>
        <topology evidence="1">Multi-pass membrane protein</topology>
    </subcellularLocation>
</comment>
<keyword evidence="5 7" id="KW-1133">Transmembrane helix</keyword>
<evidence type="ECO:0000256" key="5">
    <source>
        <dbReference type="ARBA" id="ARBA00022989"/>
    </source>
</evidence>
<comment type="similarity">
    <text evidence="2">Belongs to the UPF0719 family.</text>
</comment>
<evidence type="ECO:0000256" key="4">
    <source>
        <dbReference type="ARBA" id="ARBA00022692"/>
    </source>
</evidence>
<dbReference type="RefSeq" id="WP_135982990.1">
    <property type="nucleotide sequence ID" value="NZ_JAASQM010000001.1"/>
</dbReference>
<dbReference type="InterPro" id="IPR007140">
    <property type="entry name" value="DUF350"/>
</dbReference>
<evidence type="ECO:0000256" key="2">
    <source>
        <dbReference type="ARBA" id="ARBA00005779"/>
    </source>
</evidence>
<feature type="transmembrane region" description="Helical" evidence="7">
    <location>
        <begin position="12"/>
        <end position="35"/>
    </location>
</feature>
<gene>
    <name evidence="8" type="ORF">E5A74_04305</name>
</gene>
<dbReference type="GO" id="GO:0005886">
    <property type="term" value="C:plasma membrane"/>
    <property type="evidence" value="ECO:0007669"/>
    <property type="project" value="UniProtKB-SubCell"/>
</dbReference>
<organism evidence="8 9">
    <name type="scientific">Sphingomonas naasensis</name>
    <dbReference type="NCBI Taxonomy" id="1344951"/>
    <lineage>
        <taxon>Bacteria</taxon>
        <taxon>Pseudomonadati</taxon>
        <taxon>Pseudomonadota</taxon>
        <taxon>Alphaproteobacteria</taxon>
        <taxon>Sphingomonadales</taxon>
        <taxon>Sphingomonadaceae</taxon>
        <taxon>Sphingomonas</taxon>
    </lineage>
</organism>
<keyword evidence="6 7" id="KW-0472">Membrane</keyword>
<dbReference type="AlphaFoldDB" id="A0A4S1WSI7"/>
<reference evidence="8 9" key="1">
    <citation type="submission" date="2019-04" db="EMBL/GenBank/DDBJ databases">
        <title>Sphingomonas psychrotolerans sp. nov., isolated from soil in the Tianshan Mountains, Xinjiang, China.</title>
        <authorList>
            <person name="Luo Y."/>
            <person name="Sheng H."/>
        </authorList>
    </citation>
    <scope>NUCLEOTIDE SEQUENCE [LARGE SCALE GENOMIC DNA]</scope>
    <source>
        <strain evidence="8 9">KIS18-15</strain>
    </source>
</reference>
<dbReference type="Proteomes" id="UP000309848">
    <property type="component" value="Unassembled WGS sequence"/>
</dbReference>
<evidence type="ECO:0000256" key="3">
    <source>
        <dbReference type="ARBA" id="ARBA00022475"/>
    </source>
</evidence>
<proteinExistence type="inferred from homology"/>
<keyword evidence="3" id="KW-1003">Cell membrane</keyword>
<protein>
    <submittedName>
        <fullName evidence="8">DUF350 domain-containing protein</fullName>
    </submittedName>
</protein>
<evidence type="ECO:0000256" key="1">
    <source>
        <dbReference type="ARBA" id="ARBA00004651"/>
    </source>
</evidence>
<evidence type="ECO:0000313" key="8">
    <source>
        <dbReference type="EMBL" id="TGX46378.1"/>
    </source>
</evidence>
<keyword evidence="4 7" id="KW-0812">Transmembrane</keyword>